<dbReference type="KEGG" id="cck:Ccar_05465"/>
<dbReference type="InterPro" id="IPR004089">
    <property type="entry name" value="MCPsignal_dom"/>
</dbReference>
<dbReference type="Gene3D" id="1.10.287.950">
    <property type="entry name" value="Methyl-accepting chemotaxis protein"/>
    <property type="match status" value="1"/>
</dbReference>
<evidence type="ECO:0000256" key="2">
    <source>
        <dbReference type="ARBA" id="ARBA00029447"/>
    </source>
</evidence>
<dbReference type="AlphaFoldDB" id="C6PSS5"/>
<dbReference type="PANTHER" id="PTHR32089:SF114">
    <property type="entry name" value="METHYL-ACCEPTING CHEMOTAXIS PROTEIN MCPB"/>
    <property type="match status" value="1"/>
</dbReference>
<dbReference type="PRINTS" id="PR00260">
    <property type="entry name" value="CHEMTRNSDUCR"/>
</dbReference>
<dbReference type="SMART" id="SM00283">
    <property type="entry name" value="MA"/>
    <property type="match status" value="1"/>
</dbReference>
<dbReference type="eggNOG" id="COG0840">
    <property type="taxonomic scope" value="Bacteria"/>
</dbReference>
<keyword evidence="8" id="KW-1185">Reference proteome</keyword>
<dbReference type="GO" id="GO:0004888">
    <property type="term" value="F:transmembrane signaling receptor activity"/>
    <property type="evidence" value="ECO:0007669"/>
    <property type="project" value="InterPro"/>
</dbReference>
<dbReference type="PATRIC" id="fig|536227.13.peg.1153"/>
<sequence length="568" mass="62567">MSRLGLKVLRLVSIVVGIVVLISFISYGIIFKNVEVKLKESAKASIAESINVVDKDKIEKVLKDNSNKSKEYKEVLNSMTVFKAKKDIKNFYIYIKKDDKNVQFLFDASPEPAEYMENYEMQKEISSAFEGNIVVSDKAYSDKWGTYVSAYAPIKSSSGQVIAIIGADEDISTFQNIKQLFFRIAILEIIVAIIISLLSVWLFSKKLKYNIGIIQNKLENMSKGNLQENIEIKTKDEIEEIASFLNDFRLKVNDMLINIKNDVSTAQESSDGLYNTAKDIALASEHVASITQGVSENSVKQTSDILSIKENFNEFGRVIDNTVKIVSEFDTMANNIKEKSKESSKDVSLLINSINDLNIHFKAVIEKIHGLGSSIDKINDITNLINDISDQTNLLALNASIEAARAGESGKGFSVVAEEIKVLAEQSKISSKNISELLKNLSEQSNMVVINTKNVDSQFSNQITIVNGIASSFGGIIGDMEKLLPGINLVNNSMIEVNSKKSIILSNLSDSSSASEEISASSEEISSLSEELNGSTEEVSNAAEKLLGMVNDVMNNVNNFKTEGKSLD</sequence>
<comment type="caution">
    <text evidence="7">The sequence shown here is derived from an EMBL/GenBank/DDBJ whole genome shotgun (WGS) entry which is preliminary data.</text>
</comment>
<comment type="similarity">
    <text evidence="2">Belongs to the methyl-accepting chemotaxis (MCP) protein family.</text>
</comment>
<evidence type="ECO:0000259" key="6">
    <source>
        <dbReference type="PROSITE" id="PS50885"/>
    </source>
</evidence>
<dbReference type="Pfam" id="PF00015">
    <property type="entry name" value="MCPsignal"/>
    <property type="match status" value="1"/>
</dbReference>
<dbReference type="Proteomes" id="UP000004198">
    <property type="component" value="Unassembled WGS sequence"/>
</dbReference>
<reference evidence="7 8" key="1">
    <citation type="submission" date="2009-06" db="EMBL/GenBank/DDBJ databases">
        <title>The draft genome of Clostridium carboxidivorans P7.</title>
        <authorList>
            <consortium name="US DOE Joint Genome Institute (JGI-PGF)"/>
            <person name="Lucas S."/>
            <person name="Copeland A."/>
            <person name="Lapidus A."/>
            <person name="Glavina del Rio T."/>
            <person name="Tice H."/>
            <person name="Bruce D."/>
            <person name="Goodwin L."/>
            <person name="Pitluck S."/>
            <person name="Larimer F."/>
            <person name="Land M.L."/>
            <person name="Hauser L."/>
            <person name="Hemme C.L."/>
        </authorList>
    </citation>
    <scope>NUCLEOTIDE SEQUENCE [LARGE SCALE GENOMIC DNA]</scope>
    <source>
        <strain evidence="7 8">P7</strain>
    </source>
</reference>
<evidence type="ECO:0000256" key="3">
    <source>
        <dbReference type="PROSITE-ProRule" id="PRU00284"/>
    </source>
</evidence>
<feature type="domain" description="HAMP" evidence="6">
    <location>
        <begin position="214"/>
        <end position="257"/>
    </location>
</feature>
<feature type="transmembrane region" description="Helical" evidence="4">
    <location>
        <begin position="180"/>
        <end position="203"/>
    </location>
</feature>
<keyword evidence="1 3" id="KW-0807">Transducer</keyword>
<keyword evidence="4" id="KW-1133">Transmembrane helix</keyword>
<dbReference type="GO" id="GO:0016020">
    <property type="term" value="C:membrane"/>
    <property type="evidence" value="ECO:0007669"/>
    <property type="project" value="InterPro"/>
</dbReference>
<dbReference type="EMBL" id="ACVI01000025">
    <property type="protein sequence ID" value="EET87664.1"/>
    <property type="molecule type" value="Genomic_DNA"/>
</dbReference>
<evidence type="ECO:0000256" key="4">
    <source>
        <dbReference type="SAM" id="Phobius"/>
    </source>
</evidence>
<feature type="domain" description="Methyl-accepting transducer" evidence="5">
    <location>
        <begin position="276"/>
        <end position="540"/>
    </location>
</feature>
<dbReference type="GO" id="GO:0007165">
    <property type="term" value="P:signal transduction"/>
    <property type="evidence" value="ECO:0007669"/>
    <property type="project" value="UniProtKB-KW"/>
</dbReference>
<accession>C6PSS5</accession>
<evidence type="ECO:0000313" key="7">
    <source>
        <dbReference type="EMBL" id="EET87664.1"/>
    </source>
</evidence>
<name>C6PSS5_9CLOT</name>
<dbReference type="OrthoDB" id="2542987at2"/>
<gene>
    <name evidence="7" type="ORF">CcarbDRAFT_1842</name>
</gene>
<dbReference type="RefSeq" id="WP_007060727.1">
    <property type="nucleotide sequence ID" value="NZ_ACVI01000025.1"/>
</dbReference>
<evidence type="ECO:0000259" key="5">
    <source>
        <dbReference type="PROSITE" id="PS50111"/>
    </source>
</evidence>
<keyword evidence="4" id="KW-0812">Transmembrane</keyword>
<dbReference type="InterPro" id="IPR003660">
    <property type="entry name" value="HAMP_dom"/>
</dbReference>
<dbReference type="CDD" id="cd06225">
    <property type="entry name" value="HAMP"/>
    <property type="match status" value="1"/>
</dbReference>
<protein>
    <submittedName>
        <fullName evidence="7">Methyl-accepting chemotaxis sensory transducer</fullName>
    </submittedName>
</protein>
<feature type="transmembrane region" description="Helical" evidence="4">
    <location>
        <begin position="12"/>
        <end position="31"/>
    </location>
</feature>
<dbReference type="PROSITE" id="PS50111">
    <property type="entry name" value="CHEMOTAXIS_TRANSDUC_2"/>
    <property type="match status" value="1"/>
</dbReference>
<dbReference type="PROSITE" id="PS50885">
    <property type="entry name" value="HAMP"/>
    <property type="match status" value="1"/>
</dbReference>
<dbReference type="SUPFAM" id="SSF58104">
    <property type="entry name" value="Methyl-accepting chemotaxis protein (MCP) signaling domain"/>
    <property type="match status" value="1"/>
</dbReference>
<organism evidence="7 8">
    <name type="scientific">Clostridium carboxidivorans P7</name>
    <dbReference type="NCBI Taxonomy" id="536227"/>
    <lineage>
        <taxon>Bacteria</taxon>
        <taxon>Bacillati</taxon>
        <taxon>Bacillota</taxon>
        <taxon>Clostridia</taxon>
        <taxon>Eubacteriales</taxon>
        <taxon>Clostridiaceae</taxon>
        <taxon>Clostridium</taxon>
    </lineage>
</organism>
<evidence type="ECO:0000256" key="1">
    <source>
        <dbReference type="ARBA" id="ARBA00023224"/>
    </source>
</evidence>
<proteinExistence type="inferred from homology"/>
<evidence type="ECO:0000313" key="8">
    <source>
        <dbReference type="Proteomes" id="UP000004198"/>
    </source>
</evidence>
<dbReference type="GO" id="GO:0006935">
    <property type="term" value="P:chemotaxis"/>
    <property type="evidence" value="ECO:0007669"/>
    <property type="project" value="InterPro"/>
</dbReference>
<dbReference type="PANTHER" id="PTHR32089">
    <property type="entry name" value="METHYL-ACCEPTING CHEMOTAXIS PROTEIN MCPB"/>
    <property type="match status" value="1"/>
</dbReference>
<dbReference type="STRING" id="536227.Ccar_05465"/>
<keyword evidence="4" id="KW-0472">Membrane</keyword>
<dbReference type="InterPro" id="IPR004090">
    <property type="entry name" value="Chemotax_Me-accpt_rcpt"/>
</dbReference>